<evidence type="ECO:0000313" key="3">
    <source>
        <dbReference type="Proteomes" id="UP000053259"/>
    </source>
</evidence>
<dbReference type="GeneID" id="27314393"/>
<dbReference type="InterPro" id="IPR022185">
    <property type="entry name" value="DUF3712"/>
</dbReference>
<gene>
    <name evidence="2" type="ORF">PV09_06420</name>
</gene>
<dbReference type="PANTHER" id="PTHR35895">
    <property type="entry name" value="CHROMOSOME 16, WHOLE GENOME SHOTGUN SEQUENCE"/>
    <property type="match status" value="1"/>
</dbReference>
<dbReference type="Pfam" id="PF12505">
    <property type="entry name" value="DUF3712"/>
    <property type="match status" value="1"/>
</dbReference>
<protein>
    <submittedName>
        <fullName evidence="2">Uncharacterized protein</fullName>
    </submittedName>
</protein>
<feature type="transmembrane region" description="Helical" evidence="1">
    <location>
        <begin position="89"/>
        <end position="117"/>
    </location>
</feature>
<dbReference type="GO" id="GO:0000329">
    <property type="term" value="C:fungal-type vacuole membrane"/>
    <property type="evidence" value="ECO:0007669"/>
    <property type="project" value="InterPro"/>
</dbReference>
<keyword evidence="1" id="KW-0472">Membrane</keyword>
<dbReference type="HOGENOM" id="CLU_035244_0_0_1"/>
<proteinExistence type="predicted"/>
<dbReference type="OrthoDB" id="10039566at2759"/>
<reference evidence="2 3" key="1">
    <citation type="submission" date="2015-01" db="EMBL/GenBank/DDBJ databases">
        <title>The Genome Sequence of Ochroconis gallopava CBS43764.</title>
        <authorList>
            <consortium name="The Broad Institute Genomics Platform"/>
            <person name="Cuomo C."/>
            <person name="de Hoog S."/>
            <person name="Gorbushina A."/>
            <person name="Stielow B."/>
            <person name="Teixiera M."/>
            <person name="Abouelleil A."/>
            <person name="Chapman S.B."/>
            <person name="Priest M."/>
            <person name="Young S.K."/>
            <person name="Wortman J."/>
            <person name="Nusbaum C."/>
            <person name="Birren B."/>
        </authorList>
    </citation>
    <scope>NUCLEOTIDE SEQUENCE [LARGE SCALE GENOMIC DNA]</scope>
    <source>
        <strain evidence="2 3">CBS 43764</strain>
    </source>
</reference>
<keyword evidence="1" id="KW-1133">Transmembrane helix</keyword>
<evidence type="ECO:0000256" key="1">
    <source>
        <dbReference type="SAM" id="Phobius"/>
    </source>
</evidence>
<accession>A0A0D2A6R2</accession>
<organism evidence="2 3">
    <name type="scientific">Verruconis gallopava</name>
    <dbReference type="NCBI Taxonomy" id="253628"/>
    <lineage>
        <taxon>Eukaryota</taxon>
        <taxon>Fungi</taxon>
        <taxon>Dikarya</taxon>
        <taxon>Ascomycota</taxon>
        <taxon>Pezizomycotina</taxon>
        <taxon>Dothideomycetes</taxon>
        <taxon>Pleosporomycetidae</taxon>
        <taxon>Venturiales</taxon>
        <taxon>Sympoventuriaceae</taxon>
        <taxon>Verruconis</taxon>
    </lineage>
</organism>
<dbReference type="PANTHER" id="PTHR35895:SF2">
    <property type="match status" value="1"/>
</dbReference>
<dbReference type="InterPro" id="IPR046368">
    <property type="entry name" value="Tag1"/>
</dbReference>
<evidence type="ECO:0000313" key="2">
    <source>
        <dbReference type="EMBL" id="KIW02270.1"/>
    </source>
</evidence>
<dbReference type="RefSeq" id="XP_016212139.1">
    <property type="nucleotide sequence ID" value="XM_016360057.1"/>
</dbReference>
<dbReference type="Proteomes" id="UP000053259">
    <property type="component" value="Unassembled WGS sequence"/>
</dbReference>
<dbReference type="VEuPathDB" id="FungiDB:PV09_06420"/>
<dbReference type="AlphaFoldDB" id="A0A0D2A6R2"/>
<dbReference type="STRING" id="253628.A0A0D2A6R2"/>
<keyword evidence="3" id="KW-1185">Reference proteome</keyword>
<dbReference type="InParanoid" id="A0A0D2A6R2"/>
<sequence length="434" mass="47013">MDYDKIEKQPSLPVVDLSEKDYGYEKPKHFSQHVAAGWPNELPPDTYKPETSRTDHIEDVNTRQSSIVEYPPEVPLTRKQKTVKHLRRYWICYVLLGIVALAVGLPIFFLVILPAIAQRLVDSASLPISSSKLMKPTPDTITVSLVASLKVPLGLTVHLDPTDLHLYRPETHPFTPYVTVRLPAQKLHGNTTITLENQTVQIQNLTEFQAFLTTAVYAEEFILSARGSTTAHLGALKVPLTLDKGIKLKGLNQLKGFSILAAQALVTPEADGTNFKGTANLPNPSLVGFELGNEVLDLMIPNGLVVGQGTIINATIAPGNNTVDFSGIVDYNTLFSNIQSIINAEADALARGNLALNARGNSTVYDGTHIMYYENILNNMTLGTEVPVTQFIVGTVGGLLNSSSATLGDLVDLIQGNGITGFLGLLSSVFTPTT</sequence>
<name>A0A0D2A6R2_9PEZI</name>
<keyword evidence="1" id="KW-0812">Transmembrane</keyword>
<dbReference type="EMBL" id="KN847550">
    <property type="protein sequence ID" value="KIW02270.1"/>
    <property type="molecule type" value="Genomic_DNA"/>
</dbReference>